<name>A0A060RBY9_9BACT</name>
<dbReference type="EMBL" id="HG934468">
    <property type="protein sequence ID" value="CDN31293.1"/>
    <property type="molecule type" value="Genomic_DNA"/>
</dbReference>
<dbReference type="OrthoDB" id="15623at2"/>
<evidence type="ECO:0000313" key="1">
    <source>
        <dbReference type="EMBL" id="CDN31293.1"/>
    </source>
</evidence>
<dbReference type="InterPro" id="IPR036388">
    <property type="entry name" value="WH-like_DNA-bd_sf"/>
</dbReference>
<dbReference type="SUPFAM" id="SSF46785">
    <property type="entry name" value="Winged helix' DNA-binding domain"/>
    <property type="match status" value="1"/>
</dbReference>
<organism evidence="1 2">
    <name type="scientific">Mucinivorans hirudinis</name>
    <dbReference type="NCBI Taxonomy" id="1433126"/>
    <lineage>
        <taxon>Bacteria</taxon>
        <taxon>Pseudomonadati</taxon>
        <taxon>Bacteroidota</taxon>
        <taxon>Bacteroidia</taxon>
        <taxon>Bacteroidales</taxon>
        <taxon>Rikenellaceae</taxon>
        <taxon>Mucinivorans</taxon>
    </lineage>
</organism>
<dbReference type="Proteomes" id="UP000027616">
    <property type="component" value="Chromosome I"/>
</dbReference>
<gene>
    <name evidence="1" type="ORF">BN938_1199</name>
</gene>
<accession>A0A060RBY9</accession>
<dbReference type="InterPro" id="IPR036390">
    <property type="entry name" value="WH_DNA-bd_sf"/>
</dbReference>
<dbReference type="Gene3D" id="1.10.10.10">
    <property type="entry name" value="Winged helix-like DNA-binding domain superfamily/Winged helix DNA-binding domain"/>
    <property type="match status" value="1"/>
</dbReference>
<keyword evidence="2" id="KW-1185">Reference proteome</keyword>
<proteinExistence type="predicted"/>
<protein>
    <submittedName>
        <fullName evidence="1">Uncharacterized protein</fullName>
    </submittedName>
</protein>
<sequence>MEEKVLAALQAAEKPLKAAEIAVQLGVEKVDVDKAIKKLVKEGKANSPIRCAYAAV</sequence>
<dbReference type="STRING" id="1433126.BN938_1199"/>
<dbReference type="eggNOG" id="COG2345">
    <property type="taxonomic scope" value="Bacteria"/>
</dbReference>
<reference evidence="1 2" key="1">
    <citation type="journal article" date="2015" name="Genome Announc.">
        <title>Complete Genome Sequence of the Novel Leech Symbiont Mucinivorans hirudinis M3T.</title>
        <authorList>
            <person name="Nelson M.C."/>
            <person name="Bomar L."/>
            <person name="Graf J."/>
        </authorList>
    </citation>
    <scope>NUCLEOTIDE SEQUENCE [LARGE SCALE GENOMIC DNA]</scope>
    <source>
        <strain evidence="2">M3</strain>
    </source>
</reference>
<dbReference type="KEGG" id="rbc:BN938_1199"/>
<dbReference type="AlphaFoldDB" id="A0A060RBY9"/>
<dbReference type="HOGENOM" id="CLU_203781_1_0_10"/>
<evidence type="ECO:0000313" key="2">
    <source>
        <dbReference type="Proteomes" id="UP000027616"/>
    </source>
</evidence>